<sequence length="143" mass="16080">MLGEQRRKVRQTRIMSSTKSFEFKQTTMDPCFCFEKSSLGHYTVEREGANLCLSSPKSDRHPTVNGRGRRELGHPAPTFCAARNLPTPSQTRPLFCMPAHRLLLLPLSHHSSEGSHTGWFDLGGFSFAVYTGWIFVAACHIVQ</sequence>
<dbReference type="AlphaFoldDB" id="A0A5J4ZGJ5"/>
<evidence type="ECO:0000313" key="1">
    <source>
        <dbReference type="EMBL" id="KAA8516367.1"/>
    </source>
</evidence>
<dbReference type="EMBL" id="CM018051">
    <property type="protein sequence ID" value="KAA8516367.1"/>
    <property type="molecule type" value="Genomic_DNA"/>
</dbReference>
<keyword evidence="2" id="KW-1185">Reference proteome</keyword>
<gene>
    <name evidence="1" type="ORF">F0562_016660</name>
</gene>
<accession>A0A5J4ZGJ5</accession>
<reference evidence="1 2" key="1">
    <citation type="submission" date="2019-09" db="EMBL/GenBank/DDBJ databases">
        <title>A chromosome-level genome assembly of the Chinese tupelo Nyssa sinensis.</title>
        <authorList>
            <person name="Yang X."/>
            <person name="Kang M."/>
            <person name="Yang Y."/>
            <person name="Xiong H."/>
            <person name="Wang M."/>
            <person name="Zhang Z."/>
            <person name="Wang Z."/>
            <person name="Wu H."/>
            <person name="Ma T."/>
            <person name="Liu J."/>
            <person name="Xi Z."/>
        </authorList>
    </citation>
    <scope>NUCLEOTIDE SEQUENCE [LARGE SCALE GENOMIC DNA]</scope>
    <source>
        <strain evidence="1">J267</strain>
        <tissue evidence="1">Leaf</tissue>
    </source>
</reference>
<protein>
    <submittedName>
        <fullName evidence="1">Uncharacterized protein</fullName>
    </submittedName>
</protein>
<organism evidence="1 2">
    <name type="scientific">Nyssa sinensis</name>
    <dbReference type="NCBI Taxonomy" id="561372"/>
    <lineage>
        <taxon>Eukaryota</taxon>
        <taxon>Viridiplantae</taxon>
        <taxon>Streptophyta</taxon>
        <taxon>Embryophyta</taxon>
        <taxon>Tracheophyta</taxon>
        <taxon>Spermatophyta</taxon>
        <taxon>Magnoliopsida</taxon>
        <taxon>eudicotyledons</taxon>
        <taxon>Gunneridae</taxon>
        <taxon>Pentapetalae</taxon>
        <taxon>asterids</taxon>
        <taxon>Cornales</taxon>
        <taxon>Nyssaceae</taxon>
        <taxon>Nyssa</taxon>
    </lineage>
</organism>
<proteinExistence type="predicted"/>
<dbReference type="Proteomes" id="UP000325577">
    <property type="component" value="Linkage Group LG8"/>
</dbReference>
<name>A0A5J4ZGJ5_9ASTE</name>
<evidence type="ECO:0000313" key="2">
    <source>
        <dbReference type="Proteomes" id="UP000325577"/>
    </source>
</evidence>